<dbReference type="AlphaFoldDB" id="A0A9Q1RFL4"/>
<dbReference type="PANTHER" id="PTHR38937">
    <property type="entry name" value="MEMBRANE PROTEIN OF ER BODY-LIKE PROTEIN"/>
    <property type="match status" value="1"/>
</dbReference>
<gene>
    <name evidence="2" type="ORF">K7X08_004479</name>
</gene>
<dbReference type="PANTHER" id="PTHR38937:SF2">
    <property type="entry name" value="MEMBRANE PROTEIN OF ER BODY-LIKE PROTEIN ISOFORM X1"/>
    <property type="match status" value="1"/>
</dbReference>
<feature type="transmembrane region" description="Helical" evidence="1">
    <location>
        <begin position="222"/>
        <end position="242"/>
    </location>
</feature>
<keyword evidence="1" id="KW-1133">Transmembrane helix</keyword>
<keyword evidence="1" id="KW-0812">Transmembrane</keyword>
<keyword evidence="3" id="KW-1185">Reference proteome</keyword>
<dbReference type="EMBL" id="JAJAGQ010000007">
    <property type="protein sequence ID" value="KAJ8557713.1"/>
    <property type="molecule type" value="Genomic_DNA"/>
</dbReference>
<keyword evidence="1" id="KW-0472">Membrane</keyword>
<dbReference type="Proteomes" id="UP001152561">
    <property type="component" value="Unassembled WGS sequence"/>
</dbReference>
<dbReference type="OrthoDB" id="1924921at2759"/>
<evidence type="ECO:0000313" key="3">
    <source>
        <dbReference type="Proteomes" id="UP001152561"/>
    </source>
</evidence>
<organism evidence="2 3">
    <name type="scientific">Anisodus acutangulus</name>
    <dbReference type="NCBI Taxonomy" id="402998"/>
    <lineage>
        <taxon>Eukaryota</taxon>
        <taxon>Viridiplantae</taxon>
        <taxon>Streptophyta</taxon>
        <taxon>Embryophyta</taxon>
        <taxon>Tracheophyta</taxon>
        <taxon>Spermatophyta</taxon>
        <taxon>Magnoliopsida</taxon>
        <taxon>eudicotyledons</taxon>
        <taxon>Gunneridae</taxon>
        <taxon>Pentapetalae</taxon>
        <taxon>asterids</taxon>
        <taxon>lamiids</taxon>
        <taxon>Solanales</taxon>
        <taxon>Solanaceae</taxon>
        <taxon>Solanoideae</taxon>
        <taxon>Hyoscyameae</taxon>
        <taxon>Anisodus</taxon>
    </lineage>
</organism>
<evidence type="ECO:0008006" key="4">
    <source>
        <dbReference type="Google" id="ProtNLM"/>
    </source>
</evidence>
<reference evidence="3" key="1">
    <citation type="journal article" date="2023" name="Proc. Natl. Acad. Sci. U.S.A.">
        <title>Genomic and structural basis for evolution of tropane alkaloid biosynthesis.</title>
        <authorList>
            <person name="Wanga Y.-J."/>
            <person name="Taina T."/>
            <person name="Yua J.-Y."/>
            <person name="Lia J."/>
            <person name="Xua B."/>
            <person name="Chenc J."/>
            <person name="D'Auriad J.C."/>
            <person name="Huanga J.-P."/>
            <person name="Huanga S.-X."/>
        </authorList>
    </citation>
    <scope>NUCLEOTIDE SEQUENCE [LARGE SCALE GENOMIC DNA]</scope>
    <source>
        <strain evidence="3">cv. KIB-2019</strain>
    </source>
</reference>
<proteinExistence type="predicted"/>
<accession>A0A9Q1RFL4</accession>
<comment type="caution">
    <text evidence="2">The sequence shown here is derived from an EMBL/GenBank/DDBJ whole genome shotgun (WGS) entry which is preliminary data.</text>
</comment>
<name>A0A9Q1RFL4_9SOLA</name>
<sequence>MIKGIENLAANLRTVNGDETGNAKGELLCGLSLPPSGESQENAKGELICGSSLPPSYYLPGHDSQPSPSVRKPSENDRIVEEVEEEVVELEFFDTAAVDKLHTHNAYCPNCSSCITKVVLRKERSSIPSRFLEVETNSVPSRSERQWQIKEMIGEFLWEMQKLHHQSIVYGGLTESITSLTVVSSAAASDADTMKIVTIGVANLIGGLFIICQNVSFPQFQFCFTAADFSFICLSLLLYLIVVESNGNLQLVDLKYNAGGVVYGFSFRKSDDRDYKLIAVAAASLLCVIILATAKAYTCGANKFSKYFKTIASYVIVAGTASGVGYAAGHLFKRLMDDLGWFDTKPAASPFSPEMISQNPAWASY</sequence>
<evidence type="ECO:0000313" key="2">
    <source>
        <dbReference type="EMBL" id="KAJ8557713.1"/>
    </source>
</evidence>
<feature type="transmembrane region" description="Helical" evidence="1">
    <location>
        <begin position="277"/>
        <end position="299"/>
    </location>
</feature>
<dbReference type="InterPro" id="IPR052843">
    <property type="entry name" value="ER_body_metal_sequester"/>
</dbReference>
<evidence type="ECO:0000256" key="1">
    <source>
        <dbReference type="SAM" id="Phobius"/>
    </source>
</evidence>
<protein>
    <recommendedName>
        <fullName evidence="4">Membrane protein of ER body-like protein</fullName>
    </recommendedName>
</protein>
<feature type="transmembrane region" description="Helical" evidence="1">
    <location>
        <begin position="194"/>
        <end position="215"/>
    </location>
</feature>
<feature type="transmembrane region" description="Helical" evidence="1">
    <location>
        <begin position="311"/>
        <end position="332"/>
    </location>
</feature>